<dbReference type="SUPFAM" id="SSF53448">
    <property type="entry name" value="Nucleotide-diphospho-sugar transferases"/>
    <property type="match status" value="1"/>
</dbReference>
<evidence type="ECO:0000259" key="1">
    <source>
        <dbReference type="Pfam" id="PF00535"/>
    </source>
</evidence>
<dbReference type="InterPro" id="IPR050834">
    <property type="entry name" value="Glycosyltransf_2"/>
</dbReference>
<accession>A0A078MJH9</accession>
<dbReference type="PANTHER" id="PTHR43685">
    <property type="entry name" value="GLYCOSYLTRANSFERASE"/>
    <property type="match status" value="1"/>
</dbReference>
<dbReference type="Gene3D" id="3.90.550.10">
    <property type="entry name" value="Spore Coat Polysaccharide Biosynthesis Protein SpsA, Chain A"/>
    <property type="match status" value="1"/>
</dbReference>
<proteinExistence type="predicted"/>
<dbReference type="AlphaFoldDB" id="A0A078MJH9"/>
<keyword evidence="2" id="KW-0808">Transferase</keyword>
<reference evidence="2" key="1">
    <citation type="submission" date="2014-07" db="EMBL/GenBank/DDBJ databases">
        <authorList>
            <person name="Urmite Genomes Urmite Genomes"/>
        </authorList>
    </citation>
    <scope>NUCLEOTIDE SEQUENCE</scope>
    <source>
        <strain evidence="2">11W110_air</strain>
    </source>
</reference>
<dbReference type="EMBL" id="LN483070">
    <property type="protein sequence ID" value="CEA07513.1"/>
    <property type="molecule type" value="Genomic_DNA"/>
</dbReference>
<name>A0A078MJH9_9MICC</name>
<dbReference type="InterPro" id="IPR001173">
    <property type="entry name" value="Glyco_trans_2-like"/>
</dbReference>
<evidence type="ECO:0000313" key="2">
    <source>
        <dbReference type="EMBL" id="CEA07513.1"/>
    </source>
</evidence>
<dbReference type="PANTHER" id="PTHR43685:SF2">
    <property type="entry name" value="GLYCOSYLTRANSFERASE 2-LIKE DOMAIN-CONTAINING PROTEIN"/>
    <property type="match status" value="1"/>
</dbReference>
<feature type="domain" description="Glycosyltransferase 2-like" evidence="1">
    <location>
        <begin position="12"/>
        <end position="138"/>
    </location>
</feature>
<organism evidence="2">
    <name type="scientific">Arthrobacter saudimassiliensis</name>
    <dbReference type="NCBI Taxonomy" id="1461584"/>
    <lineage>
        <taxon>Bacteria</taxon>
        <taxon>Bacillati</taxon>
        <taxon>Actinomycetota</taxon>
        <taxon>Actinomycetes</taxon>
        <taxon>Micrococcales</taxon>
        <taxon>Micrococcaceae</taxon>
        <taxon>Arthrobacter</taxon>
    </lineage>
</organism>
<gene>
    <name evidence="2" type="primary">wfgD_1</name>
    <name evidence="2" type="ORF">BN1051_00828</name>
</gene>
<dbReference type="PATRIC" id="fig|1461584.3.peg.819"/>
<protein>
    <submittedName>
        <fullName evidence="2">UDP-Glc:alpha-D-GlcNAc-diphosphoundecaprenol beta-1,3-glucosyltransferase WfgD</fullName>
    </submittedName>
</protein>
<dbReference type="InterPro" id="IPR029044">
    <property type="entry name" value="Nucleotide-diphossugar_trans"/>
</dbReference>
<dbReference type="GO" id="GO:0016740">
    <property type="term" value="F:transferase activity"/>
    <property type="evidence" value="ECO:0007669"/>
    <property type="project" value="UniProtKB-KW"/>
</dbReference>
<dbReference type="CDD" id="cd00761">
    <property type="entry name" value="Glyco_tranf_GTA_type"/>
    <property type="match status" value="1"/>
</dbReference>
<dbReference type="Pfam" id="PF00535">
    <property type="entry name" value="Glycos_transf_2"/>
    <property type="match status" value="1"/>
</dbReference>
<sequence>MAAPTDQLETVTVVIATVDRPEMLRQAVNAALRQDYPGVVEVLVVSDGARVDPLADIVIPPSRSLSTCPNTRTPGLAGARNTGILAARGQYVAFCDDDDAWAADKLRHQIAAWQADPTAIAVATGVRISAGHRQTDRVPPPVTHFHDFLRSRVSAIHPSSLVYRTSDLVGRVGLVDEGLPFSYAEDYDLLLRATRFGHVCSVQLPLVHIAWGDHSKFSGKWDILVLGLTYLLQKVPDLTTNRVGLARIAGQLAFAYAALGRRQECCRWAITSLRSNPAQLRAPAALLVAAGMANAETLLSLNARRGRGL</sequence>